<dbReference type="InterPro" id="IPR024983">
    <property type="entry name" value="CHAT_dom"/>
</dbReference>
<feature type="compositionally biased region" description="Low complexity" evidence="1">
    <location>
        <begin position="55"/>
        <end position="69"/>
    </location>
</feature>
<feature type="region of interest" description="Disordered" evidence="1">
    <location>
        <begin position="1"/>
        <end position="92"/>
    </location>
</feature>
<feature type="domain" description="CHAT" evidence="2">
    <location>
        <begin position="1260"/>
        <end position="1541"/>
    </location>
</feature>
<dbReference type="Pfam" id="PF24096">
    <property type="entry name" value="DUF7379"/>
    <property type="match status" value="1"/>
</dbReference>
<evidence type="ECO:0000313" key="5">
    <source>
        <dbReference type="Proteomes" id="UP000241074"/>
    </source>
</evidence>
<keyword evidence="5" id="KW-1185">Reference proteome</keyword>
<organism evidence="4 5">
    <name type="scientific">Ahniella affigens</name>
    <dbReference type="NCBI Taxonomy" id="2021234"/>
    <lineage>
        <taxon>Bacteria</taxon>
        <taxon>Pseudomonadati</taxon>
        <taxon>Pseudomonadota</taxon>
        <taxon>Gammaproteobacteria</taxon>
        <taxon>Lysobacterales</taxon>
        <taxon>Rhodanobacteraceae</taxon>
        <taxon>Ahniella</taxon>
    </lineage>
</organism>
<dbReference type="InterPro" id="IPR003386">
    <property type="entry name" value="LACT/PDAT_acylTrfase"/>
</dbReference>
<proteinExistence type="predicted"/>
<reference evidence="4 5" key="2">
    <citation type="submission" date="2018-03" db="EMBL/GenBank/DDBJ databases">
        <authorList>
            <person name="Keele B.F."/>
        </authorList>
    </citation>
    <scope>NUCLEOTIDE SEQUENCE [LARGE SCALE GENOMIC DNA]</scope>
    <source>
        <strain evidence="4 5">D13</strain>
    </source>
</reference>
<evidence type="ECO:0000256" key="1">
    <source>
        <dbReference type="SAM" id="MobiDB-lite"/>
    </source>
</evidence>
<evidence type="ECO:0000259" key="2">
    <source>
        <dbReference type="Pfam" id="PF12770"/>
    </source>
</evidence>
<dbReference type="InterPro" id="IPR029058">
    <property type="entry name" value="AB_hydrolase_fold"/>
</dbReference>
<dbReference type="EMBL" id="CP027860">
    <property type="protein sequence ID" value="AVP97187.1"/>
    <property type="molecule type" value="Genomic_DNA"/>
</dbReference>
<dbReference type="Gene3D" id="3.40.50.1820">
    <property type="entry name" value="alpha/beta hydrolase"/>
    <property type="match status" value="1"/>
</dbReference>
<dbReference type="KEGG" id="xba:C7S18_08260"/>
<dbReference type="SUPFAM" id="SSF53474">
    <property type="entry name" value="alpha/beta-Hydrolases"/>
    <property type="match status" value="1"/>
</dbReference>
<dbReference type="Pfam" id="PF02450">
    <property type="entry name" value="LCAT"/>
    <property type="match status" value="1"/>
</dbReference>
<evidence type="ECO:0000259" key="3">
    <source>
        <dbReference type="Pfam" id="PF24096"/>
    </source>
</evidence>
<accession>A0A2P1PQQ7</accession>
<dbReference type="Pfam" id="PF12770">
    <property type="entry name" value="CHAT"/>
    <property type="match status" value="1"/>
</dbReference>
<dbReference type="Proteomes" id="UP000241074">
    <property type="component" value="Chromosome"/>
</dbReference>
<dbReference type="InterPro" id="IPR055803">
    <property type="entry name" value="DUF7379"/>
</dbReference>
<protein>
    <submittedName>
        <fullName evidence="4">Uncharacterized protein</fullName>
    </submittedName>
</protein>
<dbReference type="GO" id="GO:0008374">
    <property type="term" value="F:O-acyltransferase activity"/>
    <property type="evidence" value="ECO:0007669"/>
    <property type="project" value="InterPro"/>
</dbReference>
<name>A0A2P1PQQ7_9GAMM</name>
<evidence type="ECO:0000313" key="4">
    <source>
        <dbReference type="EMBL" id="AVP97187.1"/>
    </source>
</evidence>
<dbReference type="GO" id="GO:0006629">
    <property type="term" value="P:lipid metabolic process"/>
    <property type="evidence" value="ECO:0007669"/>
    <property type="project" value="InterPro"/>
</dbReference>
<sequence>MHHSPTLGDRGRVMASNFIDPSSEETPGDAESAVGPNPEDTPGQNERFDTDDFESAQSSSAGLSPSDGGSSRGGGDDTSDPPSGNGTPPSKEVRFRLRGAEPANAENVAACKNSMKPLFDGLDNADKPTIQHFRVGHTGRDRASSAEVSLKATDLVRVQSDHGEIWLTAEDFLTWPEIRTLENRGDLPEIEWVPTSRDDGAFWKALTVVSGWLGRTLAKYGKGKAAQFLEKQVRAGNQLFRWLPGQGWHPIVSAPQANLEKPWLLFIHGTFSSNHGSYGALWNSLSLAKLATDYAGILAFQHRTVSESPIDNLSDLTPLLPSQAKLVVVGFSRGGLVTELLGRSALVARQGREEPGLRDQDIELLRRALIAESDRKTADDQAAKLRNVVRGLADKKIQLTLQIPVGAAVYGTTLTNTKISQQLTLWINLLQGVNLEAVMTPETSFAVRLLSSVAEEVLDISDLPGLQAMHPYGALVQFLRKFPSPVTTTALAAVADESGFRRPLAALINGIFGVPNDWVVDRASMVPDASAERWVGYQDVSEPKLYHLSYMSSTRVQQLLKKTLERAISAQMQPEQLVALAYEPAKQPLVHAPQRAPRPARADAPILFLLPGIMGTELHVGADRVWLDKLQLFLAGMDSLRLNPDQARPGRPLPEYDELSDFLGQHYRLVSFGYDWRKSVFESAVLLDQRVREEMERAPGRSVSFIAHSMGGLVVRAWMGLANSAWLELSKLPESRFLMLGTPTAGSHAMTKVLTGEERVLKLLAAGAASRRSLVEICAQYPGVLDLLPEFNSRQSPPDTYFRPDIWDQFKDVHGYSVPTATALQHAIASRDRLRRLKWPSQTYYVAGRSDRTPIDAEVKENWFGRRTIDFTYTAEGDGRVPWAPGIPSGVTAWYVDVVHGDLASKRELFSGYLDILQQGKTKADAFASQPIRLGSSRGTSLRLKENGGLAEQGSLVDDRALASAALGGMPLRQRTAGVQRVPRIRVIVSCADVASAVHPIMVGHYRSDGLHSAEKVLDQLLGGALQRSLDAGIHPQEIGEWRCFDVHRGQSNDKAVIIGLGEFGGLGINQLSRSLERAICGHIESNSQRGTGRPANLSTVLIGTGLGGIGVEPAVQALLEALLRASDRCMQAGIVSILPEQLEIVELYSDRAHLAYHVLNRLLSGSARLRQAFELAPHLRHRNTGRRRAYSDADLSWAQRIRIRGKGNLDGFPERLSFELYSVLAKVNVANVRLNIRLLDDLIRSSSTHGQNAARESVALYNALLPPEFKAARPSGERLLLIVDRKSATLPWELLRSELPSSGAQRSLGAQATPLSIAGGMIRQLSLPRAPECLSRVGDNTALIIADPSLGGGQSAFWKAEFGQLRAAHEEGALVANLLGLAGFQVTGPLQAQGQITTGLFSDRVKILHIAGHGVYNYGDTQLTGLVLADGCFSPADVRQLPSVPELVFVNCCHLGKMPGTDFPKLAANLAQAFIEIGVRAVVAAGWAVNDQAALRFAEVFYQNMLEGRMFIDSVREARVAVYDAFPWDNTWGAYQCYGSDSYTLQASTSKDTSLVRARADALAGSWRHFGSYLDIRRTLIEPAIHLAMRAQSGQLAGEHVDTVIEALRQQWIGTGRAEELNRIYGGGELALTRQLPEINPTKRSTIPVSIHRALARLCDSSGRNLEAAIHAAWAWLADQYGVNTRSLTRVLVGAGKGALDLIEHHGATAKKDCIAWLKASSVYAEQVDALPRTTKRLHTLSQFHARSALALLELGEKPDVVLPRLGAAITCFEETLQRRLAAAGDRPASGSMLALWCRQFSTLSGDTSRQRAIARSEITANALVMCRLVQGWMGGEGLSDPEQRAYLNTPWLELKSPLFWRVHARWQRKLLWTLIRSSSRDKVLKKSIKAPRGSDLVESYVRALIAALNRDPGHHYIGDVRYLLRFLLAFAKRGEHEAPIALVESALRNWNAAVLASERDTTLQ</sequence>
<feature type="domain" description="DUF7379" evidence="3">
    <location>
        <begin position="264"/>
        <end position="345"/>
    </location>
</feature>
<dbReference type="OrthoDB" id="275181at2"/>
<gene>
    <name evidence="4" type="ORF">C7S18_08260</name>
</gene>
<reference evidence="4 5" key="1">
    <citation type="submission" date="2018-03" db="EMBL/GenBank/DDBJ databases">
        <title>Ahniella affigens gen. nov., sp. nov., a gammaproteobacterium isolated from sandy soil near a stream.</title>
        <authorList>
            <person name="Ko Y."/>
            <person name="Kim J.-H."/>
        </authorList>
    </citation>
    <scope>NUCLEOTIDE SEQUENCE [LARGE SCALE GENOMIC DNA]</scope>
    <source>
        <strain evidence="4 5">D13</strain>
    </source>
</reference>